<evidence type="ECO:0000256" key="15">
    <source>
        <dbReference type="SAM" id="SignalP"/>
    </source>
</evidence>
<evidence type="ECO:0000256" key="13">
    <source>
        <dbReference type="ARBA" id="ARBA00041871"/>
    </source>
</evidence>
<evidence type="ECO:0000256" key="2">
    <source>
        <dbReference type="ARBA" id="ARBA00022512"/>
    </source>
</evidence>
<dbReference type="InterPro" id="IPR051582">
    <property type="entry name" value="LRR_extensin-like_regulator"/>
</dbReference>
<comment type="subcellular location">
    <subcellularLocation>
        <location evidence="1">Secreted</location>
        <location evidence="1">Cell wall</location>
    </subcellularLocation>
</comment>
<feature type="region of interest" description="Disordered" evidence="14">
    <location>
        <begin position="360"/>
        <end position="382"/>
    </location>
</feature>
<keyword evidence="10" id="KW-0325">Glycoprotein</keyword>
<evidence type="ECO:0000256" key="10">
    <source>
        <dbReference type="ARBA" id="ARBA00023180"/>
    </source>
</evidence>
<dbReference type="PANTHER" id="PTHR32093:SF121">
    <property type="entry name" value="LEUCINE-RICH REPEAT EXTENSIN-LIKE PROTEIN 6"/>
    <property type="match status" value="1"/>
</dbReference>
<keyword evidence="12" id="KW-0961">Cell wall biogenesis/degradation</keyword>
<feature type="signal peptide" evidence="15">
    <location>
        <begin position="1"/>
        <end position="25"/>
    </location>
</feature>
<evidence type="ECO:0000256" key="8">
    <source>
        <dbReference type="ARBA" id="ARBA00022989"/>
    </source>
</evidence>
<dbReference type="FunFam" id="3.80.10.10:FF:000041">
    <property type="entry name" value="LRR receptor-like serine/threonine-protein kinase ERECTA"/>
    <property type="match status" value="1"/>
</dbReference>
<feature type="chain" id="PRO_5043462434" description="Cell wall hydroxyproline-rich glycoprotein" evidence="15">
    <location>
        <begin position="26"/>
        <end position="382"/>
    </location>
</feature>
<evidence type="ECO:0000256" key="4">
    <source>
        <dbReference type="ARBA" id="ARBA00022614"/>
    </source>
</evidence>
<comment type="caution">
    <text evidence="17">The sequence shown here is derived from an EMBL/GenBank/DDBJ whole genome shotgun (WGS) entry which is preliminary data.</text>
</comment>
<dbReference type="Gene3D" id="3.80.10.10">
    <property type="entry name" value="Ribonuclease Inhibitor"/>
    <property type="match status" value="2"/>
</dbReference>
<dbReference type="InterPro" id="IPR013210">
    <property type="entry name" value="LRR_N_plant-typ"/>
</dbReference>
<proteinExistence type="predicted"/>
<organism evidence="17 18">
    <name type="scientific">Dendrobium chrysotoxum</name>
    <name type="common">Orchid</name>
    <dbReference type="NCBI Taxonomy" id="161865"/>
    <lineage>
        <taxon>Eukaryota</taxon>
        <taxon>Viridiplantae</taxon>
        <taxon>Streptophyta</taxon>
        <taxon>Embryophyta</taxon>
        <taxon>Tracheophyta</taxon>
        <taxon>Spermatophyta</taxon>
        <taxon>Magnoliopsida</taxon>
        <taxon>Liliopsida</taxon>
        <taxon>Asparagales</taxon>
        <taxon>Orchidaceae</taxon>
        <taxon>Epidendroideae</taxon>
        <taxon>Malaxideae</taxon>
        <taxon>Dendrobiinae</taxon>
        <taxon>Dendrobium</taxon>
    </lineage>
</organism>
<keyword evidence="9" id="KW-0472">Membrane</keyword>
<dbReference type="InterPro" id="IPR001611">
    <property type="entry name" value="Leu-rich_rpt"/>
</dbReference>
<keyword evidence="18" id="KW-1185">Reference proteome</keyword>
<protein>
    <recommendedName>
        <fullName evidence="13">Cell wall hydroxyproline-rich glycoprotein</fullName>
    </recommendedName>
</protein>
<keyword evidence="4" id="KW-0433">Leucine-rich repeat</keyword>
<sequence length="382" mass="42034">MPMTKSFSSFAFFLLISSFPFHSLSQSPSPNPRLEKAYIALQAWKHAITSDPKNLTADWCGPHVCNYTGVFCAPAPDDPSITTVAGIDLNHGRISGTLPDELSLLSDLALFHLNSNRFSGTLPSSLCDLRRLFELDVSNNRLSGPFPDFVLDLPELRFLDLRFNRFRGAVPAQAFNGGSTAKLDAFFINDNKFNFSLPANLGNSTASVIVLANNRIGGCLPASIGGMGKTLNQLVILNTGLTGCIPPEIGNLKRLTVFDVSFNELVGPLPATMGEMKKLEQLDVAHNLLSGEIPEGICELPRLKNFTYSYNYFCNEPKICLKVRRQDDRRNCIPWRPEQRSPEECAAFLSKPVHCDAYGCSTRPPPSPPPPTPPPPPPPYHY</sequence>
<dbReference type="EMBL" id="JAGFBR010000012">
    <property type="protein sequence ID" value="KAH0458103.1"/>
    <property type="molecule type" value="Genomic_DNA"/>
</dbReference>
<accession>A0AAV7GRB1</accession>
<keyword evidence="3" id="KW-0964">Secreted</keyword>
<evidence type="ECO:0000256" key="3">
    <source>
        <dbReference type="ARBA" id="ARBA00022525"/>
    </source>
</evidence>
<evidence type="ECO:0000259" key="16">
    <source>
        <dbReference type="Pfam" id="PF08263"/>
    </source>
</evidence>
<evidence type="ECO:0000256" key="6">
    <source>
        <dbReference type="ARBA" id="ARBA00022729"/>
    </source>
</evidence>
<evidence type="ECO:0000256" key="14">
    <source>
        <dbReference type="SAM" id="MobiDB-lite"/>
    </source>
</evidence>
<dbReference type="Proteomes" id="UP000775213">
    <property type="component" value="Unassembled WGS sequence"/>
</dbReference>
<dbReference type="Pfam" id="PF08263">
    <property type="entry name" value="LRRNT_2"/>
    <property type="match status" value="1"/>
</dbReference>
<feature type="compositionally biased region" description="Pro residues" evidence="14">
    <location>
        <begin position="363"/>
        <end position="382"/>
    </location>
</feature>
<dbReference type="Pfam" id="PF00560">
    <property type="entry name" value="LRR_1"/>
    <property type="match status" value="3"/>
</dbReference>
<keyword evidence="8" id="KW-1133">Transmembrane helix</keyword>
<dbReference type="GO" id="GO:0071555">
    <property type="term" value="P:cell wall organization"/>
    <property type="evidence" value="ECO:0007669"/>
    <property type="project" value="UniProtKB-KW"/>
</dbReference>
<evidence type="ECO:0000256" key="5">
    <source>
        <dbReference type="ARBA" id="ARBA00022692"/>
    </source>
</evidence>
<gene>
    <name evidence="17" type="ORF">IEQ34_013418</name>
</gene>
<evidence type="ECO:0000256" key="11">
    <source>
        <dbReference type="ARBA" id="ARBA00023278"/>
    </source>
</evidence>
<dbReference type="FunFam" id="3.80.10.10:FF:000224">
    <property type="entry name" value="Leucine-rich repeat extensin-like protein 1"/>
    <property type="match status" value="1"/>
</dbReference>
<evidence type="ECO:0000256" key="12">
    <source>
        <dbReference type="ARBA" id="ARBA00023316"/>
    </source>
</evidence>
<evidence type="ECO:0000256" key="9">
    <source>
        <dbReference type="ARBA" id="ARBA00023136"/>
    </source>
</evidence>
<evidence type="ECO:0000256" key="1">
    <source>
        <dbReference type="ARBA" id="ARBA00004191"/>
    </source>
</evidence>
<dbReference type="PANTHER" id="PTHR32093">
    <property type="entry name" value="LEUCINE-RICH REPEAT EXTENSIN-LIKE PROTEIN 3-RELATED"/>
    <property type="match status" value="1"/>
</dbReference>
<reference evidence="17 18" key="1">
    <citation type="journal article" date="2021" name="Hortic Res">
        <title>Chromosome-scale assembly of the Dendrobium chrysotoxum genome enhances the understanding of orchid evolution.</title>
        <authorList>
            <person name="Zhang Y."/>
            <person name="Zhang G.Q."/>
            <person name="Zhang D."/>
            <person name="Liu X.D."/>
            <person name="Xu X.Y."/>
            <person name="Sun W.H."/>
            <person name="Yu X."/>
            <person name="Zhu X."/>
            <person name="Wang Z.W."/>
            <person name="Zhao X."/>
            <person name="Zhong W.Y."/>
            <person name="Chen H."/>
            <person name="Yin W.L."/>
            <person name="Huang T."/>
            <person name="Niu S.C."/>
            <person name="Liu Z.J."/>
        </authorList>
    </citation>
    <scope>NUCLEOTIDE SEQUENCE [LARGE SCALE GENOMIC DNA]</scope>
    <source>
        <strain evidence="17">Lindl</strain>
    </source>
</reference>
<keyword evidence="11" id="KW-0379">Hydroxylation</keyword>
<keyword evidence="6 15" id="KW-0732">Signal</keyword>
<dbReference type="SUPFAM" id="SSF52058">
    <property type="entry name" value="L domain-like"/>
    <property type="match status" value="1"/>
</dbReference>
<keyword evidence="2" id="KW-0134">Cell wall</keyword>
<evidence type="ECO:0000313" key="17">
    <source>
        <dbReference type="EMBL" id="KAH0458103.1"/>
    </source>
</evidence>
<dbReference type="InterPro" id="IPR032675">
    <property type="entry name" value="LRR_dom_sf"/>
</dbReference>
<dbReference type="SMART" id="SM00369">
    <property type="entry name" value="LRR_TYP"/>
    <property type="match status" value="2"/>
</dbReference>
<evidence type="ECO:0000313" key="18">
    <source>
        <dbReference type="Proteomes" id="UP000775213"/>
    </source>
</evidence>
<evidence type="ECO:0000256" key="7">
    <source>
        <dbReference type="ARBA" id="ARBA00022737"/>
    </source>
</evidence>
<name>A0AAV7GRB1_DENCH</name>
<dbReference type="AlphaFoldDB" id="A0AAV7GRB1"/>
<feature type="domain" description="Leucine-rich repeat-containing N-terminal plant-type" evidence="16">
    <location>
        <begin position="40"/>
        <end position="72"/>
    </location>
</feature>
<keyword evidence="7" id="KW-0677">Repeat</keyword>
<keyword evidence="5" id="KW-0812">Transmembrane</keyword>
<dbReference type="InterPro" id="IPR003591">
    <property type="entry name" value="Leu-rich_rpt_typical-subtyp"/>
</dbReference>